<dbReference type="InterPro" id="IPR012301">
    <property type="entry name" value="Malic_N_dom"/>
</dbReference>
<comment type="caution">
    <text evidence="8">The sequence shown here is derived from an EMBL/GenBank/DDBJ whole genome shotgun (WGS) entry which is preliminary data.</text>
</comment>
<evidence type="ECO:0000259" key="6">
    <source>
        <dbReference type="SMART" id="SM00919"/>
    </source>
</evidence>
<dbReference type="CDD" id="cd05311">
    <property type="entry name" value="NAD_bind_2_malic_enz"/>
    <property type="match status" value="1"/>
</dbReference>
<keyword evidence="4 5" id="KW-0560">Oxidoreductase</keyword>
<dbReference type="PANTHER" id="PTHR43237:SF4">
    <property type="entry name" value="NADP-DEPENDENT MALIC ENZYME"/>
    <property type="match status" value="1"/>
</dbReference>
<evidence type="ECO:0000259" key="7">
    <source>
        <dbReference type="SMART" id="SM01274"/>
    </source>
</evidence>
<dbReference type="OMA" id="YGEVAYY"/>
<protein>
    <recommendedName>
        <fullName evidence="5">Malic enzyme</fullName>
    </recommendedName>
</protein>
<comment type="similarity">
    <text evidence="5">Belongs to the malic enzymes family.</text>
</comment>
<dbReference type="InterPro" id="IPR012302">
    <property type="entry name" value="Malic_NAD-bd"/>
</dbReference>
<reference evidence="8" key="1">
    <citation type="submission" date="2021-01" db="EMBL/GenBank/DDBJ databases">
        <authorList>
            <consortium name="Genoscope - CEA"/>
            <person name="William W."/>
        </authorList>
    </citation>
    <scope>NUCLEOTIDE SEQUENCE</scope>
</reference>
<gene>
    <name evidence="8" type="ORF">PPRIM_AZ9-3.1.T1430070</name>
</gene>
<sequence>MQPQQSLKNLFLRTNGLIKIKPKVRVTDNYTLSLVYTPGVGHICKVIQKDPDQLYDLTITGNSIALLADGSKFNLPRSSKMIPNLEAISALYKAFYDVDAYPIILDRNIMTDVSDYVLVMDNLSPTYKTIVLIDIEDTLASQILTAVENANLQCTVIISNSHNLREQLYDAALVKATLDARAILKPSQCEQIKKSITSIDFTNLPSYLTITLNKAYAQGLQEIYNNKWCHHTVSNIKPEIFINKLNDLYIYGEVAYYNKWSNNHLLQNNDFNQNSLELHKRYNGMITIELKFNPRSLEDLFRIYETSYQQDELAQLRQILIDDPTKLREITFKKNYAAIITNGTAILGLGNIGPSAGSPVMEGKSVLFNALGGIDLMPICLKEKDPHKLVRIIKCIAPIFSAINLEDLRAPDCFPIEEEAVHSLHIPLMHDDQHGTAVVSLAAVINYLKLTKKNVKDLKLVINGAGAAGVAICKLLYGHGIQDIVMCDTSGIIYEGRPQNMNNFKNDLAKFTNKDKIQGSLADAVKGRDLFVGVSSAGALTQDMVKAMNKDPFILALANPVPEIMPDEAIEAGAFIVATGRSDFNNQVNNSLAFPGIFRGAIDTRAKEINLEMKIAAAYAIANSIKESELSTTKILPGALTAEIPANVARAVAIAAMKTGVAKVNVDPEKVFDESRKLIMEGHLAGI</sequence>
<evidence type="ECO:0000313" key="9">
    <source>
        <dbReference type="Proteomes" id="UP000688137"/>
    </source>
</evidence>
<feature type="domain" description="Malic enzyme N-terminal" evidence="7">
    <location>
        <begin position="15"/>
        <end position="148"/>
    </location>
</feature>
<keyword evidence="3 5" id="KW-0479">Metal-binding</keyword>
<dbReference type="GO" id="GO:0004470">
    <property type="term" value="F:malic enzyme activity"/>
    <property type="evidence" value="ECO:0007669"/>
    <property type="project" value="InterPro"/>
</dbReference>
<dbReference type="SMART" id="SM00919">
    <property type="entry name" value="Malic_M"/>
    <property type="match status" value="1"/>
</dbReference>
<dbReference type="InterPro" id="IPR015884">
    <property type="entry name" value="Malic_enzyme_CS"/>
</dbReference>
<dbReference type="GO" id="GO:0016616">
    <property type="term" value="F:oxidoreductase activity, acting on the CH-OH group of donors, NAD or NADP as acceptor"/>
    <property type="evidence" value="ECO:0007669"/>
    <property type="project" value="InterPro"/>
</dbReference>
<comment type="cofactor">
    <cofactor evidence="2">
        <name>Mg(2+)</name>
        <dbReference type="ChEBI" id="CHEBI:18420"/>
    </cofactor>
</comment>
<accession>A0A8S1Q4R4</accession>
<evidence type="ECO:0000256" key="4">
    <source>
        <dbReference type="ARBA" id="ARBA00023002"/>
    </source>
</evidence>
<evidence type="ECO:0000313" key="8">
    <source>
        <dbReference type="EMBL" id="CAD8110207.1"/>
    </source>
</evidence>
<dbReference type="PANTHER" id="PTHR43237">
    <property type="entry name" value="NADP-DEPENDENT MALIC ENZYME"/>
    <property type="match status" value="1"/>
</dbReference>
<keyword evidence="9" id="KW-1185">Reference proteome</keyword>
<name>A0A8S1Q4R4_PARPR</name>
<dbReference type="EMBL" id="CAJJDM010000147">
    <property type="protein sequence ID" value="CAD8110207.1"/>
    <property type="molecule type" value="Genomic_DNA"/>
</dbReference>
<evidence type="ECO:0000256" key="2">
    <source>
        <dbReference type="ARBA" id="ARBA00001946"/>
    </source>
</evidence>
<proteinExistence type="inferred from homology"/>
<feature type="domain" description="Malic enzyme N-terminal" evidence="7">
    <location>
        <begin position="283"/>
        <end position="421"/>
    </location>
</feature>
<dbReference type="GO" id="GO:0046872">
    <property type="term" value="F:metal ion binding"/>
    <property type="evidence" value="ECO:0007669"/>
    <property type="project" value="UniProtKB-KW"/>
</dbReference>
<dbReference type="Pfam" id="PF00390">
    <property type="entry name" value="malic"/>
    <property type="match status" value="1"/>
</dbReference>
<dbReference type="SMART" id="SM01274">
    <property type="entry name" value="malic"/>
    <property type="match status" value="2"/>
</dbReference>
<dbReference type="InterPro" id="IPR045213">
    <property type="entry name" value="Malic_NAD-bd_bact_type"/>
</dbReference>
<dbReference type="FunFam" id="3.40.50.720:FF:000095">
    <property type="entry name" value="NADP-dependent malic enzyme"/>
    <property type="match status" value="1"/>
</dbReference>
<comment type="cofactor">
    <cofactor evidence="1">
        <name>Mn(2+)</name>
        <dbReference type="ChEBI" id="CHEBI:29035"/>
    </cofactor>
</comment>
<dbReference type="Pfam" id="PF03949">
    <property type="entry name" value="Malic_M"/>
    <property type="match status" value="1"/>
</dbReference>
<feature type="domain" description="Malic enzyme NAD-binding" evidence="6">
    <location>
        <begin position="433"/>
        <end position="657"/>
    </location>
</feature>
<evidence type="ECO:0000256" key="3">
    <source>
        <dbReference type="ARBA" id="ARBA00022723"/>
    </source>
</evidence>
<dbReference type="InterPro" id="IPR051674">
    <property type="entry name" value="Malate_Decarboxylase"/>
</dbReference>
<dbReference type="GO" id="GO:0051287">
    <property type="term" value="F:NAD binding"/>
    <property type="evidence" value="ECO:0007669"/>
    <property type="project" value="InterPro"/>
</dbReference>
<evidence type="ECO:0000256" key="1">
    <source>
        <dbReference type="ARBA" id="ARBA00001936"/>
    </source>
</evidence>
<dbReference type="PROSITE" id="PS00331">
    <property type="entry name" value="MALIC_ENZYMES"/>
    <property type="match status" value="1"/>
</dbReference>
<organism evidence="8 9">
    <name type="scientific">Paramecium primaurelia</name>
    <dbReference type="NCBI Taxonomy" id="5886"/>
    <lineage>
        <taxon>Eukaryota</taxon>
        <taxon>Sar</taxon>
        <taxon>Alveolata</taxon>
        <taxon>Ciliophora</taxon>
        <taxon>Intramacronucleata</taxon>
        <taxon>Oligohymenophorea</taxon>
        <taxon>Peniculida</taxon>
        <taxon>Parameciidae</taxon>
        <taxon>Paramecium</taxon>
    </lineage>
</organism>
<dbReference type="AlphaFoldDB" id="A0A8S1Q4R4"/>
<evidence type="ECO:0000256" key="5">
    <source>
        <dbReference type="RuleBase" id="RU003426"/>
    </source>
</evidence>
<dbReference type="Proteomes" id="UP000688137">
    <property type="component" value="Unassembled WGS sequence"/>
</dbReference>